<keyword evidence="3" id="KW-1185">Reference proteome</keyword>
<dbReference type="KEGG" id="sfol:H3H32_04115"/>
<evidence type="ECO:0000256" key="1">
    <source>
        <dbReference type="SAM" id="Phobius"/>
    </source>
</evidence>
<dbReference type="RefSeq" id="WP_182461406.1">
    <property type="nucleotide sequence ID" value="NZ_CP059732.1"/>
</dbReference>
<dbReference type="AlphaFoldDB" id="A0A7G5GZ58"/>
<evidence type="ECO:0000313" key="2">
    <source>
        <dbReference type="EMBL" id="QMW04150.1"/>
    </source>
</evidence>
<keyword evidence="1" id="KW-0472">Membrane</keyword>
<sequence>MSDHGYAPELFLYTFVTLIALSFSVGDSWEGYRFVWKAKHPFGGSTA</sequence>
<dbReference type="Proteomes" id="UP000515369">
    <property type="component" value="Chromosome"/>
</dbReference>
<reference evidence="2 3" key="1">
    <citation type="submission" date="2020-07" db="EMBL/GenBank/DDBJ databases">
        <title>Spirosoma foliorum sp. nov., isolated from the leaves on the Nejang mountain Korea, Republic of.</title>
        <authorList>
            <person name="Ho H."/>
            <person name="Lee Y.-J."/>
            <person name="Nurcahyanto D.-A."/>
            <person name="Kim S.-G."/>
        </authorList>
    </citation>
    <scope>NUCLEOTIDE SEQUENCE [LARGE SCALE GENOMIC DNA]</scope>
    <source>
        <strain evidence="2 3">PL0136</strain>
    </source>
</reference>
<organism evidence="2 3">
    <name type="scientific">Spirosoma foliorum</name>
    <dbReference type="NCBI Taxonomy" id="2710596"/>
    <lineage>
        <taxon>Bacteria</taxon>
        <taxon>Pseudomonadati</taxon>
        <taxon>Bacteroidota</taxon>
        <taxon>Cytophagia</taxon>
        <taxon>Cytophagales</taxon>
        <taxon>Cytophagaceae</taxon>
        <taxon>Spirosoma</taxon>
    </lineage>
</organism>
<dbReference type="EMBL" id="CP059732">
    <property type="protein sequence ID" value="QMW04150.1"/>
    <property type="molecule type" value="Genomic_DNA"/>
</dbReference>
<evidence type="ECO:0000313" key="3">
    <source>
        <dbReference type="Proteomes" id="UP000515369"/>
    </source>
</evidence>
<protein>
    <submittedName>
        <fullName evidence="2">Uncharacterized protein</fullName>
    </submittedName>
</protein>
<name>A0A7G5GZ58_9BACT</name>
<proteinExistence type="predicted"/>
<keyword evidence="1" id="KW-0812">Transmembrane</keyword>
<keyword evidence="1" id="KW-1133">Transmembrane helix</keyword>
<gene>
    <name evidence="2" type="ORF">H3H32_04115</name>
</gene>
<feature type="transmembrane region" description="Helical" evidence="1">
    <location>
        <begin position="12"/>
        <end position="29"/>
    </location>
</feature>
<accession>A0A7G5GZ58</accession>